<dbReference type="CDD" id="cd09272">
    <property type="entry name" value="RNase_HI_RT_Ty1"/>
    <property type="match status" value="1"/>
</dbReference>
<dbReference type="PANTHER" id="PTHR11439">
    <property type="entry name" value="GAG-POL-RELATED RETROTRANSPOSON"/>
    <property type="match status" value="1"/>
</dbReference>
<evidence type="ECO:0000313" key="1">
    <source>
        <dbReference type="EMBL" id="GAA0159627.1"/>
    </source>
</evidence>
<comment type="caution">
    <text evidence="1">The sequence shown here is derived from an EMBL/GenBank/DDBJ whole genome shotgun (WGS) entry which is preliminary data.</text>
</comment>
<dbReference type="AlphaFoldDB" id="A0AAV3QBQ2"/>
<dbReference type="PANTHER" id="PTHR11439:SF470">
    <property type="entry name" value="CYSTEINE-RICH RLK (RECEPTOR-LIKE PROTEIN KINASE) 8"/>
    <property type="match status" value="1"/>
</dbReference>
<gene>
    <name evidence="1" type="ORF">LIER_16358</name>
</gene>
<accession>A0AAV3QBQ2</accession>
<protein>
    <submittedName>
        <fullName evidence="1">Uncharacterized protein</fullName>
    </submittedName>
</protein>
<organism evidence="1 2">
    <name type="scientific">Lithospermum erythrorhizon</name>
    <name type="common">Purple gromwell</name>
    <name type="synonym">Lithospermum officinale var. erythrorhizon</name>
    <dbReference type="NCBI Taxonomy" id="34254"/>
    <lineage>
        <taxon>Eukaryota</taxon>
        <taxon>Viridiplantae</taxon>
        <taxon>Streptophyta</taxon>
        <taxon>Embryophyta</taxon>
        <taxon>Tracheophyta</taxon>
        <taxon>Spermatophyta</taxon>
        <taxon>Magnoliopsida</taxon>
        <taxon>eudicotyledons</taxon>
        <taxon>Gunneridae</taxon>
        <taxon>Pentapetalae</taxon>
        <taxon>asterids</taxon>
        <taxon>lamiids</taxon>
        <taxon>Boraginales</taxon>
        <taxon>Boraginaceae</taxon>
        <taxon>Boraginoideae</taxon>
        <taxon>Lithospermeae</taxon>
        <taxon>Lithospermum</taxon>
    </lineage>
</organism>
<keyword evidence="2" id="KW-1185">Reference proteome</keyword>
<dbReference type="Proteomes" id="UP001454036">
    <property type="component" value="Unassembled WGS sequence"/>
</dbReference>
<sequence length="156" mass="18252">MKNLGMLKYFLGFEVARSQEGLFLSQRKLNMPWISFLKQDCWELCLGFDIWFAFVVFAFTRPDLSYAVQASCHLTRRSVSGWIVFLDSSSVSWKTKKQVTVSRSFTEVEYCYMASLTCELKWLKEQIGDLFTKSLGRKQFEFLLCKLSIRDLYAPT</sequence>
<dbReference type="EMBL" id="BAABME010003646">
    <property type="protein sequence ID" value="GAA0159627.1"/>
    <property type="molecule type" value="Genomic_DNA"/>
</dbReference>
<proteinExistence type="predicted"/>
<evidence type="ECO:0000313" key="2">
    <source>
        <dbReference type="Proteomes" id="UP001454036"/>
    </source>
</evidence>
<name>A0AAV3QBQ2_LITER</name>
<reference evidence="1 2" key="1">
    <citation type="submission" date="2024-01" db="EMBL/GenBank/DDBJ databases">
        <title>The complete chloroplast genome sequence of Lithospermum erythrorhizon: insights into the phylogenetic relationship among Boraginaceae species and the maternal lineages of purple gromwells.</title>
        <authorList>
            <person name="Okada T."/>
            <person name="Watanabe K."/>
        </authorList>
    </citation>
    <scope>NUCLEOTIDE SEQUENCE [LARGE SCALE GENOMIC DNA]</scope>
</reference>